<organism evidence="1 2">
    <name type="scientific">Candidatus Roizmanbacteria bacterium RIFCSPLOWO2_01_FULL_37_16</name>
    <dbReference type="NCBI Taxonomy" id="1802058"/>
    <lineage>
        <taxon>Bacteria</taxon>
        <taxon>Candidatus Roizmaniibacteriota</taxon>
    </lineage>
</organism>
<sequence>MQDTVQNDASIIPGRQQPIAERNKVLFNPNRWPGSAGELSIATARLLEQKGYSETARLSTAITNDSVKRAYRREPKGLVDVEGNLVEMSEIELQTLLARMPNAPDKLRDAVVARYLRIRDGMHASAGWPKVGRGDAMFANDNPGLVELMVEAAFYREAQGAGVEYQRAESDWQWSQTEERLKAINYGHQVLREFAELVFPKEQLV</sequence>
<accession>A0A1F7ILW4</accession>
<name>A0A1F7ILW4_9BACT</name>
<gene>
    <name evidence="1" type="ORF">A3B40_04660</name>
</gene>
<evidence type="ECO:0000313" key="1">
    <source>
        <dbReference type="EMBL" id="OGK44381.1"/>
    </source>
</evidence>
<comment type="caution">
    <text evidence="1">The sequence shown here is derived from an EMBL/GenBank/DDBJ whole genome shotgun (WGS) entry which is preliminary data.</text>
</comment>
<evidence type="ECO:0000313" key="2">
    <source>
        <dbReference type="Proteomes" id="UP000178040"/>
    </source>
</evidence>
<reference evidence="1 2" key="1">
    <citation type="journal article" date="2016" name="Nat. Commun.">
        <title>Thousands of microbial genomes shed light on interconnected biogeochemical processes in an aquifer system.</title>
        <authorList>
            <person name="Anantharaman K."/>
            <person name="Brown C.T."/>
            <person name="Hug L.A."/>
            <person name="Sharon I."/>
            <person name="Castelle C.J."/>
            <person name="Probst A.J."/>
            <person name="Thomas B.C."/>
            <person name="Singh A."/>
            <person name="Wilkins M.J."/>
            <person name="Karaoz U."/>
            <person name="Brodie E.L."/>
            <person name="Williams K.H."/>
            <person name="Hubbard S.S."/>
            <person name="Banfield J.F."/>
        </authorList>
    </citation>
    <scope>NUCLEOTIDE SEQUENCE [LARGE SCALE GENOMIC DNA]</scope>
</reference>
<dbReference type="EMBL" id="MGAI01000029">
    <property type="protein sequence ID" value="OGK44381.1"/>
    <property type="molecule type" value="Genomic_DNA"/>
</dbReference>
<dbReference type="AlphaFoldDB" id="A0A1F7ILW4"/>
<protein>
    <submittedName>
        <fullName evidence="1">Uncharacterized protein</fullName>
    </submittedName>
</protein>
<dbReference type="Proteomes" id="UP000178040">
    <property type="component" value="Unassembled WGS sequence"/>
</dbReference>
<proteinExistence type="predicted"/>